<organism evidence="3 4">
    <name type="scientific">Acidimicrobium ferrooxidans (strain DSM 10331 / JCM 15462 / NBRC 103882 / ICP)</name>
    <dbReference type="NCBI Taxonomy" id="525909"/>
    <lineage>
        <taxon>Bacteria</taxon>
        <taxon>Bacillati</taxon>
        <taxon>Actinomycetota</taxon>
        <taxon>Acidimicrobiia</taxon>
        <taxon>Acidimicrobiales</taxon>
        <taxon>Acidimicrobiaceae</taxon>
        <taxon>Acidimicrobium</taxon>
    </lineage>
</organism>
<evidence type="ECO:0000256" key="2">
    <source>
        <dbReference type="SAM" id="Phobius"/>
    </source>
</evidence>
<evidence type="ECO:0000256" key="1">
    <source>
        <dbReference type="SAM" id="MobiDB-lite"/>
    </source>
</evidence>
<proteinExistence type="predicted"/>
<dbReference type="RefSeq" id="WP_015798668.1">
    <property type="nucleotide sequence ID" value="NC_013124.1"/>
</dbReference>
<protein>
    <submittedName>
        <fullName evidence="3">Uncharacterized protein</fullName>
    </submittedName>
</protein>
<dbReference type="HOGENOM" id="CLU_1811606_0_0_11"/>
<name>C7LZM4_ACIFD</name>
<evidence type="ECO:0000313" key="4">
    <source>
        <dbReference type="Proteomes" id="UP000000771"/>
    </source>
</evidence>
<dbReference type="KEGG" id="afo:Afer_1251"/>
<dbReference type="AlphaFoldDB" id="C7LZM4"/>
<feature type="region of interest" description="Disordered" evidence="1">
    <location>
        <begin position="114"/>
        <end position="142"/>
    </location>
</feature>
<keyword evidence="4" id="KW-1185">Reference proteome</keyword>
<sequence>MARAALAEALPRRSGLRSPELRVLTRAPRRRSVPWRVLVIGVVVVAALGVIAARLVAQRLANTVQATELALQAAEVHHLDLVAELSTLSAPSHAAAVAAAHGFVHPTWEELASGRGAPVPTTALGQPTGESAPLPAGTVARG</sequence>
<reference evidence="3 4" key="1">
    <citation type="journal article" date="2009" name="Stand. Genomic Sci.">
        <title>Complete genome sequence of Acidimicrobium ferrooxidans type strain (ICP).</title>
        <authorList>
            <person name="Clum A."/>
            <person name="Nolan M."/>
            <person name="Lang E."/>
            <person name="Glavina Del Rio T."/>
            <person name="Tice H."/>
            <person name="Copeland A."/>
            <person name="Cheng J.F."/>
            <person name="Lucas S."/>
            <person name="Chen F."/>
            <person name="Bruce D."/>
            <person name="Goodwin L."/>
            <person name="Pitluck S."/>
            <person name="Ivanova N."/>
            <person name="Mavrommatis K."/>
            <person name="Mikhailova N."/>
            <person name="Pati A."/>
            <person name="Chen A."/>
            <person name="Palaniappan K."/>
            <person name="Goker M."/>
            <person name="Spring S."/>
            <person name="Land M."/>
            <person name="Hauser L."/>
            <person name="Chang Y.J."/>
            <person name="Jeffries C.C."/>
            <person name="Chain P."/>
            <person name="Bristow J."/>
            <person name="Eisen J.A."/>
            <person name="Markowitz V."/>
            <person name="Hugenholtz P."/>
            <person name="Kyrpides N.C."/>
            <person name="Klenk H.P."/>
            <person name="Lapidus A."/>
        </authorList>
    </citation>
    <scope>NUCLEOTIDE SEQUENCE [LARGE SCALE GENOMIC DNA]</scope>
    <source>
        <strain evidence="4">DSM 10331 / JCM 15462 / NBRC 103882 / ICP</strain>
    </source>
</reference>
<accession>C7LZM4</accession>
<dbReference type="Proteomes" id="UP000000771">
    <property type="component" value="Chromosome"/>
</dbReference>
<evidence type="ECO:0000313" key="3">
    <source>
        <dbReference type="EMBL" id="ACU54182.1"/>
    </source>
</evidence>
<dbReference type="STRING" id="525909.Afer_1251"/>
<gene>
    <name evidence="3" type="ordered locus">Afer_1251</name>
</gene>
<keyword evidence="2" id="KW-0472">Membrane</keyword>
<keyword evidence="2" id="KW-0812">Transmembrane</keyword>
<keyword evidence="2" id="KW-1133">Transmembrane helix</keyword>
<feature type="transmembrane region" description="Helical" evidence="2">
    <location>
        <begin position="35"/>
        <end position="57"/>
    </location>
</feature>
<dbReference type="EMBL" id="CP001631">
    <property type="protein sequence ID" value="ACU54182.1"/>
    <property type="molecule type" value="Genomic_DNA"/>
</dbReference>